<proteinExistence type="predicted"/>
<evidence type="ECO:0000313" key="1">
    <source>
        <dbReference type="EMBL" id="KAJ3449063.1"/>
    </source>
</evidence>
<accession>A0AAV8A438</accession>
<protein>
    <submittedName>
        <fullName evidence="1">Uncharacterized protein</fullName>
    </submittedName>
</protein>
<evidence type="ECO:0000313" key="2">
    <source>
        <dbReference type="Proteomes" id="UP001146793"/>
    </source>
</evidence>
<sequence length="94" mass="10760">MITNEITLVQNTTQSIKKQEEKLSFPNSKMSNIKSLGDINGIKKRIRLFETLDTIKTFPEEVTKIDDVVAEYDNNIVFLSSEGKLYQSTAEQYP</sequence>
<dbReference type="EMBL" id="JANTQA010000012">
    <property type="protein sequence ID" value="KAJ3449063.1"/>
    <property type="molecule type" value="Genomic_DNA"/>
</dbReference>
<dbReference type="Proteomes" id="UP001146793">
    <property type="component" value="Unassembled WGS sequence"/>
</dbReference>
<name>A0AAV8A438_9EUKA</name>
<reference evidence="1" key="1">
    <citation type="submission" date="2022-08" db="EMBL/GenBank/DDBJ databases">
        <title>Novel sulphate-reducing endosymbionts in the free-living metamonad Anaeramoeba.</title>
        <authorList>
            <person name="Jerlstrom-Hultqvist J."/>
            <person name="Cepicka I."/>
            <person name="Gallot-Lavallee L."/>
            <person name="Salas-Leiva D."/>
            <person name="Curtis B.A."/>
            <person name="Zahonova K."/>
            <person name="Pipaliya S."/>
            <person name="Dacks J."/>
            <person name="Roger A.J."/>
        </authorList>
    </citation>
    <scope>NUCLEOTIDE SEQUENCE</scope>
    <source>
        <strain evidence="1">Busselton2</strain>
    </source>
</reference>
<organism evidence="1 2">
    <name type="scientific">Anaeramoeba flamelloides</name>
    <dbReference type="NCBI Taxonomy" id="1746091"/>
    <lineage>
        <taxon>Eukaryota</taxon>
        <taxon>Metamonada</taxon>
        <taxon>Anaeramoebidae</taxon>
        <taxon>Anaeramoeba</taxon>
    </lineage>
</organism>
<dbReference type="AlphaFoldDB" id="A0AAV8A438"/>
<gene>
    <name evidence="1" type="ORF">M0812_05207</name>
</gene>
<comment type="caution">
    <text evidence="1">The sequence shown here is derived from an EMBL/GenBank/DDBJ whole genome shotgun (WGS) entry which is preliminary data.</text>
</comment>